<dbReference type="RefSeq" id="WP_386711197.1">
    <property type="nucleotide sequence ID" value="NZ_JBHRYF010000009.1"/>
</dbReference>
<evidence type="ECO:0000256" key="1">
    <source>
        <dbReference type="SAM" id="SignalP"/>
    </source>
</evidence>
<name>A0ABV7UVV0_9GAMM</name>
<protein>
    <submittedName>
        <fullName evidence="2">Uncharacterized protein</fullName>
    </submittedName>
</protein>
<feature type="signal peptide" evidence="1">
    <location>
        <begin position="1"/>
        <end position="19"/>
    </location>
</feature>
<organism evidence="2 3">
    <name type="scientific">Luteimonas notoginsengisoli</name>
    <dbReference type="NCBI Taxonomy" id="1578200"/>
    <lineage>
        <taxon>Bacteria</taxon>
        <taxon>Pseudomonadati</taxon>
        <taxon>Pseudomonadota</taxon>
        <taxon>Gammaproteobacteria</taxon>
        <taxon>Lysobacterales</taxon>
        <taxon>Lysobacteraceae</taxon>
        <taxon>Luteimonas</taxon>
    </lineage>
</organism>
<feature type="chain" id="PRO_5046005749" evidence="1">
    <location>
        <begin position="20"/>
        <end position="121"/>
    </location>
</feature>
<keyword evidence="3" id="KW-1185">Reference proteome</keyword>
<dbReference type="EMBL" id="JBHRYF010000009">
    <property type="protein sequence ID" value="MFC3660865.1"/>
    <property type="molecule type" value="Genomic_DNA"/>
</dbReference>
<reference evidence="3" key="1">
    <citation type="journal article" date="2019" name="Int. J. Syst. Evol. Microbiol.">
        <title>The Global Catalogue of Microorganisms (GCM) 10K type strain sequencing project: providing services to taxonomists for standard genome sequencing and annotation.</title>
        <authorList>
            <consortium name="The Broad Institute Genomics Platform"/>
            <consortium name="The Broad Institute Genome Sequencing Center for Infectious Disease"/>
            <person name="Wu L."/>
            <person name="Ma J."/>
        </authorList>
    </citation>
    <scope>NUCLEOTIDE SEQUENCE [LARGE SCALE GENOMIC DNA]</scope>
    <source>
        <strain evidence="3">KCTC 42211</strain>
    </source>
</reference>
<comment type="caution">
    <text evidence="2">The sequence shown here is derived from an EMBL/GenBank/DDBJ whole genome shotgun (WGS) entry which is preliminary data.</text>
</comment>
<proteinExistence type="predicted"/>
<evidence type="ECO:0000313" key="3">
    <source>
        <dbReference type="Proteomes" id="UP001595724"/>
    </source>
</evidence>
<gene>
    <name evidence="2" type="ORF">ACFOM9_12365</name>
</gene>
<evidence type="ECO:0000313" key="2">
    <source>
        <dbReference type="EMBL" id="MFC3660865.1"/>
    </source>
</evidence>
<sequence>MSSFRSAIAIALLSGVAFASTHAAGNEDLSDCVDLSSQHETARFGSQYLLVKDGESHYRLGFGGSCGEIAISTRVQLRAEGKDGRICPSGTTVRTKRGSCTVRGVASISAEQYESYARRGR</sequence>
<keyword evidence="1" id="KW-0732">Signal</keyword>
<accession>A0ABV7UVV0</accession>
<dbReference type="Proteomes" id="UP001595724">
    <property type="component" value="Unassembled WGS sequence"/>
</dbReference>